<evidence type="ECO:0000259" key="1">
    <source>
        <dbReference type="SMART" id="SM00347"/>
    </source>
</evidence>
<evidence type="ECO:0000313" key="3">
    <source>
        <dbReference type="Proteomes" id="UP000639606"/>
    </source>
</evidence>
<dbReference type="AlphaFoldDB" id="A0A918AQ57"/>
<accession>A0A918AQ57</accession>
<protein>
    <submittedName>
        <fullName evidence="2">Transcriptional regulator</fullName>
    </submittedName>
</protein>
<organism evidence="2 3">
    <name type="scientific">Saccharothrix coeruleofusca</name>
    <dbReference type="NCBI Taxonomy" id="33919"/>
    <lineage>
        <taxon>Bacteria</taxon>
        <taxon>Bacillati</taxon>
        <taxon>Actinomycetota</taxon>
        <taxon>Actinomycetes</taxon>
        <taxon>Pseudonocardiales</taxon>
        <taxon>Pseudonocardiaceae</taxon>
        <taxon>Saccharothrix</taxon>
    </lineage>
</organism>
<dbReference type="EMBL" id="BMRG01000010">
    <property type="protein sequence ID" value="GGP67769.1"/>
    <property type="molecule type" value="Genomic_DNA"/>
</dbReference>
<dbReference type="InterPro" id="IPR036388">
    <property type="entry name" value="WH-like_DNA-bd_sf"/>
</dbReference>
<reference evidence="2" key="1">
    <citation type="journal article" date="2014" name="Int. J. Syst. Evol. Microbiol.">
        <title>Complete genome sequence of Corynebacterium casei LMG S-19264T (=DSM 44701T), isolated from a smear-ripened cheese.</title>
        <authorList>
            <consortium name="US DOE Joint Genome Institute (JGI-PGF)"/>
            <person name="Walter F."/>
            <person name="Albersmeier A."/>
            <person name="Kalinowski J."/>
            <person name="Ruckert C."/>
        </authorList>
    </citation>
    <scope>NUCLEOTIDE SEQUENCE</scope>
    <source>
        <strain evidence="2">JCM 3313</strain>
    </source>
</reference>
<dbReference type="GO" id="GO:0006950">
    <property type="term" value="P:response to stress"/>
    <property type="evidence" value="ECO:0007669"/>
    <property type="project" value="TreeGrafter"/>
</dbReference>
<dbReference type="GO" id="GO:0003700">
    <property type="term" value="F:DNA-binding transcription factor activity"/>
    <property type="evidence" value="ECO:0007669"/>
    <property type="project" value="InterPro"/>
</dbReference>
<dbReference type="InterPro" id="IPR036390">
    <property type="entry name" value="WH_DNA-bd_sf"/>
</dbReference>
<dbReference type="PANTHER" id="PTHR33164">
    <property type="entry name" value="TRANSCRIPTIONAL REGULATOR, MARR FAMILY"/>
    <property type="match status" value="1"/>
</dbReference>
<name>A0A918AQ57_9PSEU</name>
<dbReference type="SUPFAM" id="SSF46785">
    <property type="entry name" value="Winged helix' DNA-binding domain"/>
    <property type="match status" value="1"/>
</dbReference>
<dbReference type="SMART" id="SM00347">
    <property type="entry name" value="HTH_MARR"/>
    <property type="match status" value="1"/>
</dbReference>
<gene>
    <name evidence="2" type="ORF">GCM10010185_45620</name>
</gene>
<proteinExistence type="predicted"/>
<dbReference type="PANTHER" id="PTHR33164:SF99">
    <property type="entry name" value="MARR FAMILY REGULATORY PROTEIN"/>
    <property type="match status" value="1"/>
</dbReference>
<sequence length="142" mass="15358">MSTWKPGEATALWLLWKRVSEGIRAGVISDMTAQTGVSEPELTVIVKVDEAGGTLRQNAIAARLGWDRTRLSHLLTRMEARGYVARQKVAGGVEVTLLPPAQAVLQASVPGLEKSARKHLVDRLDPDEAAALGRILRRLAGD</sequence>
<keyword evidence="3" id="KW-1185">Reference proteome</keyword>
<dbReference type="Gene3D" id="1.10.10.10">
    <property type="entry name" value="Winged helix-like DNA-binding domain superfamily/Winged helix DNA-binding domain"/>
    <property type="match status" value="1"/>
</dbReference>
<comment type="caution">
    <text evidence="2">The sequence shown here is derived from an EMBL/GenBank/DDBJ whole genome shotgun (WGS) entry which is preliminary data.</text>
</comment>
<dbReference type="InterPro" id="IPR000835">
    <property type="entry name" value="HTH_MarR-typ"/>
</dbReference>
<evidence type="ECO:0000313" key="2">
    <source>
        <dbReference type="EMBL" id="GGP67769.1"/>
    </source>
</evidence>
<reference evidence="2" key="2">
    <citation type="submission" date="2020-09" db="EMBL/GenBank/DDBJ databases">
        <authorList>
            <person name="Sun Q."/>
            <person name="Ohkuma M."/>
        </authorList>
    </citation>
    <scope>NUCLEOTIDE SEQUENCE</scope>
    <source>
        <strain evidence="2">JCM 3313</strain>
    </source>
</reference>
<dbReference type="Pfam" id="PF12802">
    <property type="entry name" value="MarR_2"/>
    <property type="match status" value="1"/>
</dbReference>
<dbReference type="PRINTS" id="PR00598">
    <property type="entry name" value="HTHMARR"/>
</dbReference>
<dbReference type="InterPro" id="IPR039422">
    <property type="entry name" value="MarR/SlyA-like"/>
</dbReference>
<dbReference type="Proteomes" id="UP000639606">
    <property type="component" value="Unassembled WGS sequence"/>
</dbReference>
<feature type="domain" description="HTH marR-type" evidence="1">
    <location>
        <begin position="30"/>
        <end position="129"/>
    </location>
</feature>